<gene>
    <name evidence="1" type="ORF">METZ01_LOCUS464841</name>
</gene>
<reference evidence="1" key="1">
    <citation type="submission" date="2018-05" db="EMBL/GenBank/DDBJ databases">
        <authorList>
            <person name="Lanie J.A."/>
            <person name="Ng W.-L."/>
            <person name="Kazmierczak K.M."/>
            <person name="Andrzejewski T.M."/>
            <person name="Davidsen T.M."/>
            <person name="Wayne K.J."/>
            <person name="Tettelin H."/>
            <person name="Glass J.I."/>
            <person name="Rusch D."/>
            <person name="Podicherti R."/>
            <person name="Tsui H.-C.T."/>
            <person name="Winkler M.E."/>
        </authorList>
    </citation>
    <scope>NUCLEOTIDE SEQUENCE</scope>
</reference>
<dbReference type="EMBL" id="UINC01195424">
    <property type="protein sequence ID" value="SVE11987.1"/>
    <property type="molecule type" value="Genomic_DNA"/>
</dbReference>
<proteinExistence type="predicted"/>
<sequence length="39" mass="4396">ERISPAASGTFRVEGQMNRDDSRSVDGYTYTWGWEIVAS</sequence>
<name>A0A383AVX1_9ZZZZ</name>
<evidence type="ECO:0000313" key="1">
    <source>
        <dbReference type="EMBL" id="SVE11987.1"/>
    </source>
</evidence>
<dbReference type="AlphaFoldDB" id="A0A383AVX1"/>
<feature type="non-terminal residue" evidence="1">
    <location>
        <position position="1"/>
    </location>
</feature>
<protein>
    <submittedName>
        <fullName evidence="1">Uncharacterized protein</fullName>
    </submittedName>
</protein>
<organism evidence="1">
    <name type="scientific">marine metagenome</name>
    <dbReference type="NCBI Taxonomy" id="408172"/>
    <lineage>
        <taxon>unclassified sequences</taxon>
        <taxon>metagenomes</taxon>
        <taxon>ecological metagenomes</taxon>
    </lineage>
</organism>
<accession>A0A383AVX1</accession>